<comment type="caution">
    <text evidence="1">The sequence shown here is derived from an EMBL/GenBank/DDBJ whole genome shotgun (WGS) entry which is preliminary data.</text>
</comment>
<dbReference type="EMBL" id="JAKMXF010000029">
    <property type="protein sequence ID" value="KAI6660683.1"/>
    <property type="molecule type" value="Genomic_DNA"/>
</dbReference>
<organism evidence="1 2">
    <name type="scientific">Oopsacas minuta</name>
    <dbReference type="NCBI Taxonomy" id="111878"/>
    <lineage>
        <taxon>Eukaryota</taxon>
        <taxon>Metazoa</taxon>
        <taxon>Porifera</taxon>
        <taxon>Hexactinellida</taxon>
        <taxon>Hexasterophora</taxon>
        <taxon>Lyssacinosida</taxon>
        <taxon>Leucopsacidae</taxon>
        <taxon>Oopsacas</taxon>
    </lineage>
</organism>
<dbReference type="SUPFAM" id="SSF53098">
    <property type="entry name" value="Ribonuclease H-like"/>
    <property type="match status" value="1"/>
</dbReference>
<evidence type="ECO:0000313" key="2">
    <source>
        <dbReference type="Proteomes" id="UP001165289"/>
    </source>
</evidence>
<dbReference type="InterPro" id="IPR012337">
    <property type="entry name" value="RNaseH-like_sf"/>
</dbReference>
<name>A0AAV7KIH4_9METZ</name>
<dbReference type="Proteomes" id="UP001165289">
    <property type="component" value="Unassembled WGS sequence"/>
</dbReference>
<protein>
    <submittedName>
        <fullName evidence="1">Transposase</fullName>
    </submittedName>
</protein>
<reference evidence="1 2" key="1">
    <citation type="journal article" date="2023" name="BMC Biol.">
        <title>The compact genome of the sponge Oopsacas minuta (Hexactinellida) is lacking key metazoan core genes.</title>
        <authorList>
            <person name="Santini S."/>
            <person name="Schenkelaars Q."/>
            <person name="Jourda C."/>
            <person name="Duchesne M."/>
            <person name="Belahbib H."/>
            <person name="Rocher C."/>
            <person name="Selva M."/>
            <person name="Riesgo A."/>
            <person name="Vervoort M."/>
            <person name="Leys S.P."/>
            <person name="Kodjabachian L."/>
            <person name="Le Bivic A."/>
            <person name="Borchiellini C."/>
            <person name="Claverie J.M."/>
            <person name="Renard E."/>
        </authorList>
    </citation>
    <scope>NUCLEOTIDE SEQUENCE [LARGE SCALE GENOMIC DNA]</scope>
    <source>
        <strain evidence="1">SPO-2</strain>
    </source>
</reference>
<keyword evidence="2" id="KW-1185">Reference proteome</keyword>
<proteinExistence type="predicted"/>
<evidence type="ECO:0000313" key="1">
    <source>
        <dbReference type="EMBL" id="KAI6660683.1"/>
    </source>
</evidence>
<accession>A0AAV7KIH4</accession>
<sequence>MIRIGAKYGNVSASNILPGRKAISKSTVEQINTIKQDICSRLQDPIQRDAVAFTTDLWTDNGTDESDIGKELWTLKRAMYACKVFPKIKTSENIEFELDQILTEVYCDPTNTPVTTDKGANMVAATAQKIRIDCACHRINTAIKTGWERAMMENEELDQLHDDVNKAVTFAKKSSGIQSELPISLKRGGKTRPWRSLYSMFNSILQSYGKLSDILTEKNKAYIVAGIDLNLLAIVTKFFEKLNRIFDILEFGSIASIQNVAPSYYALQNAWEIETDDDPLTRILRRIMTEELVQKVWTSLNSIHFIAAYLDPTLKSFLFSEE</sequence>
<dbReference type="AlphaFoldDB" id="A0AAV7KIH4"/>
<gene>
    <name evidence="1" type="ORF">LOD99_10325</name>
</gene>